<sequence>MALFGFLAIVNLAYLASLIYYAGFLPIKQDFIILSCFVC</sequence>
<protein>
    <submittedName>
        <fullName evidence="1">Uncharacterized protein</fullName>
    </submittedName>
</protein>
<accession>A0A198XIB6</accession>
<gene>
    <name evidence="1" type="ORF">AO370_1274</name>
</gene>
<reference evidence="1 2" key="1">
    <citation type="journal article" date="2016" name="Genome Biol. Evol.">
        <title>Comparative Genomic Analyses of the Moraxella catarrhalis Serosensitive and Seroresistant Lineages Demonstrate Their Independent Evolution.</title>
        <authorList>
            <person name="Earl J.P."/>
            <person name="de Vries S.P."/>
            <person name="Ahmed A."/>
            <person name="Powell E."/>
            <person name="Schultz M.P."/>
            <person name="Hermans P.W."/>
            <person name="Hill D.J."/>
            <person name="Zhou Z."/>
            <person name="Constantinidou C.I."/>
            <person name="Hu F.Z."/>
            <person name="Bootsma H.J."/>
            <person name="Ehrlich G.D."/>
        </authorList>
    </citation>
    <scope>NUCLEOTIDE SEQUENCE [LARGE SCALE GENOMIC DNA]</scope>
    <source>
        <strain evidence="1 2">F23</strain>
    </source>
</reference>
<proteinExistence type="predicted"/>
<dbReference type="AlphaFoldDB" id="A0A198XIB6"/>
<name>A0A198XIB6_MORCA</name>
<dbReference type="Proteomes" id="UP000078295">
    <property type="component" value="Unassembled WGS sequence"/>
</dbReference>
<evidence type="ECO:0000313" key="2">
    <source>
        <dbReference type="Proteomes" id="UP000078295"/>
    </source>
</evidence>
<comment type="caution">
    <text evidence="1">The sequence shown here is derived from an EMBL/GenBank/DDBJ whole genome shotgun (WGS) entry which is preliminary data.</text>
</comment>
<dbReference type="EMBL" id="LXHQ01000031">
    <property type="protein sequence ID" value="OAV25197.1"/>
    <property type="molecule type" value="Genomic_DNA"/>
</dbReference>
<organism evidence="1 2">
    <name type="scientific">Moraxella catarrhalis</name>
    <name type="common">Branhamella catarrhalis</name>
    <dbReference type="NCBI Taxonomy" id="480"/>
    <lineage>
        <taxon>Bacteria</taxon>
        <taxon>Pseudomonadati</taxon>
        <taxon>Pseudomonadota</taxon>
        <taxon>Gammaproteobacteria</taxon>
        <taxon>Moraxellales</taxon>
        <taxon>Moraxellaceae</taxon>
        <taxon>Moraxella</taxon>
    </lineage>
</organism>
<evidence type="ECO:0000313" key="1">
    <source>
        <dbReference type="EMBL" id="OAV25197.1"/>
    </source>
</evidence>